<reference evidence="1" key="1">
    <citation type="submission" date="2021-01" db="EMBL/GenBank/DDBJ databases">
        <authorList>
            <consortium name="Genoscope - CEA"/>
            <person name="William W."/>
        </authorList>
    </citation>
    <scope>NUCLEOTIDE SEQUENCE</scope>
</reference>
<accession>A0A816L2A8</accession>
<gene>
    <name evidence="1" type="ORF">DARMORV10_C05P31930.1</name>
</gene>
<name>A0A816L2A8_BRANA</name>
<sequence>MYGRKRRPHLNVILKKKVTLTFTTIQKVSVIVLLEGKCLKRNK</sequence>
<dbReference type="Proteomes" id="UP001295469">
    <property type="component" value="Chromosome C05"/>
</dbReference>
<proteinExistence type="predicted"/>
<evidence type="ECO:0000313" key="1">
    <source>
        <dbReference type="EMBL" id="CAF1929213.1"/>
    </source>
</evidence>
<dbReference type="EMBL" id="HG994369">
    <property type="protein sequence ID" value="CAF1929213.1"/>
    <property type="molecule type" value="Genomic_DNA"/>
</dbReference>
<protein>
    <submittedName>
        <fullName evidence="1">(rape) hypothetical protein</fullName>
    </submittedName>
</protein>
<organism evidence="1">
    <name type="scientific">Brassica napus</name>
    <name type="common">Rape</name>
    <dbReference type="NCBI Taxonomy" id="3708"/>
    <lineage>
        <taxon>Eukaryota</taxon>
        <taxon>Viridiplantae</taxon>
        <taxon>Streptophyta</taxon>
        <taxon>Embryophyta</taxon>
        <taxon>Tracheophyta</taxon>
        <taxon>Spermatophyta</taxon>
        <taxon>Magnoliopsida</taxon>
        <taxon>eudicotyledons</taxon>
        <taxon>Gunneridae</taxon>
        <taxon>Pentapetalae</taxon>
        <taxon>rosids</taxon>
        <taxon>malvids</taxon>
        <taxon>Brassicales</taxon>
        <taxon>Brassicaceae</taxon>
        <taxon>Brassiceae</taxon>
        <taxon>Brassica</taxon>
    </lineage>
</organism>
<dbReference type="AlphaFoldDB" id="A0A816L2A8"/>